<accession>A0A1F6F2X5</accession>
<proteinExistence type="predicted"/>
<dbReference type="Pfam" id="PF26233">
    <property type="entry name" value="NicX"/>
    <property type="match status" value="1"/>
</dbReference>
<evidence type="ECO:0000313" key="3">
    <source>
        <dbReference type="Proteomes" id="UP000178919"/>
    </source>
</evidence>
<dbReference type="InterPro" id="IPR052170">
    <property type="entry name" value="M29_Exopeptidase"/>
</dbReference>
<organism evidence="2 3">
    <name type="scientific">Candidatus Kaiserbacteria bacterium RIFCSPLOWO2_02_FULL_55_12</name>
    <dbReference type="NCBI Taxonomy" id="1798522"/>
    <lineage>
        <taxon>Bacteria</taxon>
        <taxon>Candidatus Kaiseribacteriota</taxon>
    </lineage>
</organism>
<dbReference type="AlphaFoldDB" id="A0A1F6F2X5"/>
<comment type="caution">
    <text evidence="2">The sequence shown here is derived from an EMBL/GenBank/DDBJ whole genome shotgun (WGS) entry which is preliminary data.</text>
</comment>
<sequence>MKPKEKVLFIFDGSTRIIEPYLREAAQRAKAHIMIEHMHASIMHCIEPPPNVIRAMERADVILAATKYSIAHTDARFRATKRGARYLSLPQYGIEQLSRSSLDVDFLALADTGRRIKEILDKGNSARVTTPKGTDLEVFFKGRVANWAPGFCHEPGMLGSPPDIETNIAPVETQSKGVLVVDGSIPCESIGLLKHPVRLTVARGNICDISTNREGHILKTLLEAVPDKKRTVLAEFGIGLNPKARLCGLMLEDEGCLGTVHFGFGSNATIGGKNKTAFHLDMVIRRPTVEVDGVRIMEKGSLFLAPHI</sequence>
<evidence type="ECO:0008006" key="4">
    <source>
        <dbReference type="Google" id="ProtNLM"/>
    </source>
</evidence>
<evidence type="ECO:0000256" key="1">
    <source>
        <dbReference type="ARBA" id="ARBA00022723"/>
    </source>
</evidence>
<evidence type="ECO:0000313" key="2">
    <source>
        <dbReference type="EMBL" id="OGG80209.1"/>
    </source>
</evidence>
<dbReference type="SUPFAM" id="SSF144052">
    <property type="entry name" value="Thermophilic metalloprotease-like"/>
    <property type="match status" value="1"/>
</dbReference>
<dbReference type="PANTHER" id="PTHR34448:SF1">
    <property type="entry name" value="BLL6088 PROTEIN"/>
    <property type="match status" value="1"/>
</dbReference>
<gene>
    <name evidence="2" type="ORF">A3J11_00820</name>
</gene>
<dbReference type="InterPro" id="IPR058739">
    <property type="entry name" value="NicX"/>
</dbReference>
<protein>
    <recommendedName>
        <fullName evidence="4">Leucyl aminopeptidase</fullName>
    </recommendedName>
</protein>
<dbReference type="GO" id="GO:0046872">
    <property type="term" value="F:metal ion binding"/>
    <property type="evidence" value="ECO:0007669"/>
    <property type="project" value="UniProtKB-KW"/>
</dbReference>
<name>A0A1F6F2X5_9BACT</name>
<dbReference type="Proteomes" id="UP000178919">
    <property type="component" value="Unassembled WGS sequence"/>
</dbReference>
<dbReference type="EMBL" id="MFMJ01000001">
    <property type="protein sequence ID" value="OGG80209.1"/>
    <property type="molecule type" value="Genomic_DNA"/>
</dbReference>
<reference evidence="2 3" key="1">
    <citation type="journal article" date="2016" name="Nat. Commun.">
        <title>Thousands of microbial genomes shed light on interconnected biogeochemical processes in an aquifer system.</title>
        <authorList>
            <person name="Anantharaman K."/>
            <person name="Brown C.T."/>
            <person name="Hug L.A."/>
            <person name="Sharon I."/>
            <person name="Castelle C.J."/>
            <person name="Probst A.J."/>
            <person name="Thomas B.C."/>
            <person name="Singh A."/>
            <person name="Wilkins M.J."/>
            <person name="Karaoz U."/>
            <person name="Brodie E.L."/>
            <person name="Williams K.H."/>
            <person name="Hubbard S.S."/>
            <person name="Banfield J.F."/>
        </authorList>
    </citation>
    <scope>NUCLEOTIDE SEQUENCE [LARGE SCALE GENOMIC DNA]</scope>
</reference>
<dbReference type="PANTHER" id="PTHR34448">
    <property type="entry name" value="AMINOPEPTIDASE"/>
    <property type="match status" value="1"/>
</dbReference>
<keyword evidence="1" id="KW-0479">Metal-binding</keyword>